<comment type="function">
    <text evidence="8">Catalytic subunit of a complex which severs microtubules in an ATP-dependent manner. Microtubule severing may promote rapid reorganization of cellular microtubule arrays and the release of microtubules from the centrosome following nucleation.</text>
</comment>
<dbReference type="GO" id="GO:0016887">
    <property type="term" value="F:ATP hydrolysis activity"/>
    <property type="evidence" value="ECO:0007669"/>
    <property type="project" value="InterPro"/>
</dbReference>
<gene>
    <name evidence="8" type="primary">KATNA1</name>
    <name evidence="11" type="ORF">TSIB3V08_LOCUS3745</name>
</gene>
<dbReference type="SUPFAM" id="SSF52540">
    <property type="entry name" value="P-loop containing nucleoside triphosphate hydrolases"/>
    <property type="match status" value="1"/>
</dbReference>
<dbReference type="InterPro" id="IPR041569">
    <property type="entry name" value="AAA_lid_3"/>
</dbReference>
<dbReference type="InterPro" id="IPR003960">
    <property type="entry name" value="ATPase_AAA_CS"/>
</dbReference>
<dbReference type="InterPro" id="IPR028596">
    <property type="entry name" value="KATNA1"/>
</dbReference>
<dbReference type="Gene3D" id="3.40.50.300">
    <property type="entry name" value="P-loop containing nucleotide triphosphate hydrolases"/>
    <property type="match status" value="1"/>
</dbReference>
<dbReference type="HAMAP" id="MF_03023">
    <property type="entry name" value="Katanin_p60_A1"/>
    <property type="match status" value="1"/>
</dbReference>
<keyword evidence="5 8" id="KW-0067">ATP-binding</keyword>
<keyword evidence="8" id="KW-0132">Cell division</keyword>
<evidence type="ECO:0000256" key="6">
    <source>
        <dbReference type="ARBA" id="ARBA00023212"/>
    </source>
</evidence>
<comment type="similarity">
    <text evidence="8">Belongs to the AAA ATPase family. Katanin p60 subunit A1 subfamily.</text>
</comment>
<dbReference type="GO" id="GO:0005737">
    <property type="term" value="C:cytoplasm"/>
    <property type="evidence" value="ECO:0007669"/>
    <property type="project" value="UniProtKB-SubCell"/>
</dbReference>
<evidence type="ECO:0000256" key="8">
    <source>
        <dbReference type="HAMAP-Rule" id="MF_03023"/>
    </source>
</evidence>
<dbReference type="InterPro" id="IPR015415">
    <property type="entry name" value="Spast_Vps4_C"/>
</dbReference>
<dbReference type="InterPro" id="IPR027417">
    <property type="entry name" value="P-loop_NTPase"/>
</dbReference>
<dbReference type="InterPro" id="IPR003593">
    <property type="entry name" value="AAA+_ATPase"/>
</dbReference>
<dbReference type="GO" id="GO:0051013">
    <property type="term" value="P:microtubule severing"/>
    <property type="evidence" value="ECO:0007669"/>
    <property type="project" value="UniProtKB-UniRule"/>
</dbReference>
<feature type="compositionally biased region" description="Polar residues" evidence="9">
    <location>
        <begin position="125"/>
        <end position="153"/>
    </location>
</feature>
<dbReference type="GO" id="GO:0005813">
    <property type="term" value="C:centrosome"/>
    <property type="evidence" value="ECO:0007669"/>
    <property type="project" value="UniProtKB-SubCell"/>
</dbReference>
<dbReference type="GO" id="GO:0051301">
    <property type="term" value="P:cell division"/>
    <property type="evidence" value="ECO:0007669"/>
    <property type="project" value="UniProtKB-KW"/>
</dbReference>
<dbReference type="EMBL" id="OC001265">
    <property type="protein sequence ID" value="CAD7259541.1"/>
    <property type="molecule type" value="Genomic_DNA"/>
</dbReference>
<evidence type="ECO:0000256" key="9">
    <source>
        <dbReference type="SAM" id="MobiDB-lite"/>
    </source>
</evidence>
<dbReference type="GO" id="GO:0005524">
    <property type="term" value="F:ATP binding"/>
    <property type="evidence" value="ECO:0007669"/>
    <property type="project" value="UniProtKB-KW"/>
</dbReference>
<dbReference type="FunFam" id="3.40.50.300:FF:000159">
    <property type="entry name" value="Katanin p60 ATPase-containing subunit A1"/>
    <property type="match status" value="1"/>
</dbReference>
<dbReference type="GO" id="GO:0008568">
    <property type="term" value="F:microtubule severing ATPase activity"/>
    <property type="evidence" value="ECO:0007669"/>
    <property type="project" value="UniProtKB-EC"/>
</dbReference>
<dbReference type="EC" id="5.6.1.1" evidence="8"/>
<accession>A0A7R9FY62</accession>
<comment type="catalytic activity">
    <reaction evidence="8">
        <text>n ATP + n H2O + a microtubule = n ADP + n phosphate + (n+1) alpha/beta tubulin heterodimers.</text>
        <dbReference type="EC" id="5.6.1.1"/>
    </reaction>
</comment>
<evidence type="ECO:0000256" key="3">
    <source>
        <dbReference type="ARBA" id="ARBA00022701"/>
    </source>
</evidence>
<comment type="subcellular location">
    <subcellularLocation>
        <location evidence="1">Cytoplasm</location>
        <location evidence="1">Cytoskeleton</location>
    </subcellularLocation>
    <subcellularLocation>
        <location evidence="8">Cytoplasm</location>
    </subcellularLocation>
    <subcellularLocation>
        <location evidence="8">Cytoplasm</location>
        <location evidence="8">Cytoskeleton</location>
        <location evidence="8">Microtubule organizing center</location>
        <location evidence="8">Centrosome</location>
    </subcellularLocation>
    <subcellularLocation>
        <location evidence="8">Cytoplasm</location>
        <location evidence="8">Cytoskeleton</location>
        <location evidence="8">Spindle pole</location>
    </subcellularLocation>
    <subcellularLocation>
        <location evidence="8">Cytoplasm</location>
        <location evidence="8">Cytoskeleton</location>
        <location evidence="8">Spindle</location>
    </subcellularLocation>
    <text evidence="8">Predominantly cytoplasmic. Also localized to the interphase centrosome and the mitotic spindle poles. Enhanced recruitment to the mitotic spindle poles requires microtubules and interaction with KATNB1.</text>
</comment>
<feature type="domain" description="AAA+ ATPase" evidence="10">
    <location>
        <begin position="274"/>
        <end position="394"/>
    </location>
</feature>
<evidence type="ECO:0000256" key="2">
    <source>
        <dbReference type="ARBA" id="ARBA00022490"/>
    </source>
</evidence>
<evidence type="ECO:0000313" key="11">
    <source>
        <dbReference type="EMBL" id="CAD7259541.1"/>
    </source>
</evidence>
<name>A0A7R9FY62_TIMSH</name>
<dbReference type="PANTHER" id="PTHR23074:SF152">
    <property type="entry name" value="KATANIN P60 ATPASE-CONTAINING SUBUNIT A1"/>
    <property type="match status" value="1"/>
</dbReference>
<dbReference type="InterPro" id="IPR050304">
    <property type="entry name" value="MT-severing_AAA_ATPase"/>
</dbReference>
<feature type="compositionally biased region" description="Basic and acidic residues" evidence="9">
    <location>
        <begin position="160"/>
        <end position="174"/>
    </location>
</feature>
<protein>
    <recommendedName>
        <fullName evidence="8">Katanin p60 ATPase-containing subunit A1</fullName>
        <shortName evidence="8">Katanin p60 subunit A1</shortName>
        <ecNumber evidence="8">5.6.1.1</ecNumber>
    </recommendedName>
    <alternativeName>
        <fullName evidence="8">p60 katanin</fullName>
    </alternativeName>
</protein>
<comment type="activity regulation">
    <text evidence="8">ATPase activity is stimulated by microtubules, which promote homooligomerization. ATP-dependent microtubule severing is stimulated by interaction with KATNB1.</text>
</comment>
<dbReference type="GO" id="GO:0000922">
    <property type="term" value="C:spindle pole"/>
    <property type="evidence" value="ECO:0007669"/>
    <property type="project" value="UniProtKB-SubCell"/>
</dbReference>
<proteinExistence type="inferred from homology"/>
<evidence type="ECO:0000259" key="10">
    <source>
        <dbReference type="SMART" id="SM00382"/>
    </source>
</evidence>
<sequence length="502" mass="55753">MGSYPINQTDHEQSCQSSLRIPSSRSHDGLSHIGLVLTLHFHQNHYDPQTCENLDVEAIHGHPTPSEATLAQAEPCETATPLYTSRRLPILVKHRCESKSEIQQQLSSSLGQVGRVTEKERPRDTTSSPCNQSLEDGKNTVTLLQPRSCNPQLIPTRKSRSVDRLPRAVKDRPAPGKTLPPPPQDSGPRSTAKKLEQGSEQEVAGDEEKEEPRVFNPAGFEAHLVETLEKDILQRNPDVQWVKVAGLHEAKAILQEAVVLPILMPDFFKGIRRPWKGVLMVGPPGTGKTLLAKAVATECGTTFFNVSSSTLTSKYRGESEKLVRLLFEMARFHAPSTIFIDEIDSLCSQRGTDSEHEANEDKVITVIAATNHPGDIDEAFRRRFEKRVLIPLPNDDTRSALLKLCLEGVTVDSKLDTNVIADKLDGYTGSDITNVCRDAAMMSMRRKISGRSPSEIKKIKKEDVDLPVTMKDFEDALARCKKSVSLNDVSRYEAWMDEFGSC</sequence>
<dbReference type="GO" id="GO:0008017">
    <property type="term" value="F:microtubule binding"/>
    <property type="evidence" value="ECO:0007669"/>
    <property type="project" value="UniProtKB-UniRule"/>
</dbReference>
<evidence type="ECO:0000256" key="1">
    <source>
        <dbReference type="ARBA" id="ARBA00004245"/>
    </source>
</evidence>
<dbReference type="GO" id="GO:0005874">
    <property type="term" value="C:microtubule"/>
    <property type="evidence" value="ECO:0007669"/>
    <property type="project" value="UniProtKB-KW"/>
</dbReference>
<dbReference type="InterPro" id="IPR003959">
    <property type="entry name" value="ATPase_AAA_core"/>
</dbReference>
<evidence type="ECO:0000256" key="4">
    <source>
        <dbReference type="ARBA" id="ARBA00022741"/>
    </source>
</evidence>
<dbReference type="Pfam" id="PF00004">
    <property type="entry name" value="AAA"/>
    <property type="match status" value="1"/>
</dbReference>
<dbReference type="Pfam" id="PF09336">
    <property type="entry name" value="Vps4_C"/>
    <property type="match status" value="1"/>
</dbReference>
<organism evidence="11">
    <name type="scientific">Timema shepardi</name>
    <name type="common">Walking stick</name>
    <dbReference type="NCBI Taxonomy" id="629360"/>
    <lineage>
        <taxon>Eukaryota</taxon>
        <taxon>Metazoa</taxon>
        <taxon>Ecdysozoa</taxon>
        <taxon>Arthropoda</taxon>
        <taxon>Hexapoda</taxon>
        <taxon>Insecta</taxon>
        <taxon>Pterygota</taxon>
        <taxon>Neoptera</taxon>
        <taxon>Polyneoptera</taxon>
        <taxon>Phasmatodea</taxon>
        <taxon>Timematodea</taxon>
        <taxon>Timematoidea</taxon>
        <taxon>Timematidae</taxon>
        <taxon>Timema</taxon>
    </lineage>
</organism>
<dbReference type="FunFam" id="1.10.8.60:FF:000025">
    <property type="entry name" value="Katanin p60 ATPase-containing subunit A1"/>
    <property type="match status" value="1"/>
</dbReference>
<feature type="binding site" evidence="8">
    <location>
        <begin position="282"/>
        <end position="289"/>
    </location>
    <ligand>
        <name>ATP</name>
        <dbReference type="ChEBI" id="CHEBI:30616"/>
    </ligand>
</feature>
<keyword evidence="7 8" id="KW-0413">Isomerase</keyword>
<dbReference type="SMART" id="SM00382">
    <property type="entry name" value="AAA"/>
    <property type="match status" value="1"/>
</dbReference>
<evidence type="ECO:0000256" key="5">
    <source>
        <dbReference type="ARBA" id="ARBA00022840"/>
    </source>
</evidence>
<dbReference type="Gene3D" id="1.10.8.60">
    <property type="match status" value="1"/>
</dbReference>
<dbReference type="Pfam" id="PF17862">
    <property type="entry name" value="AAA_lid_3"/>
    <property type="match status" value="1"/>
</dbReference>
<keyword evidence="6 8" id="KW-0206">Cytoskeleton</keyword>
<keyword evidence="8" id="KW-0498">Mitosis</keyword>
<comment type="subunit">
    <text evidence="8">Can homooligomerize into hexameric rings, which may be promoted by interaction with microtubules. Interacts with KATNB1, which may serve as a targeting subunit.</text>
</comment>
<dbReference type="AlphaFoldDB" id="A0A7R9FY62"/>
<dbReference type="PANTHER" id="PTHR23074">
    <property type="entry name" value="AAA DOMAIN-CONTAINING"/>
    <property type="match status" value="1"/>
</dbReference>
<feature type="region of interest" description="Disordered" evidence="9">
    <location>
        <begin position="103"/>
        <end position="215"/>
    </location>
</feature>
<evidence type="ECO:0000256" key="7">
    <source>
        <dbReference type="ARBA" id="ARBA00023235"/>
    </source>
</evidence>
<dbReference type="PROSITE" id="PS00674">
    <property type="entry name" value="AAA"/>
    <property type="match status" value="1"/>
</dbReference>
<keyword evidence="8" id="KW-0131">Cell cycle</keyword>
<reference evidence="11" key="1">
    <citation type="submission" date="2020-11" db="EMBL/GenBank/DDBJ databases">
        <authorList>
            <person name="Tran Van P."/>
        </authorList>
    </citation>
    <scope>NUCLEOTIDE SEQUENCE</scope>
</reference>
<keyword evidence="2 8" id="KW-0963">Cytoplasm</keyword>
<keyword evidence="3 8" id="KW-0493">Microtubule</keyword>
<keyword evidence="4 8" id="KW-0547">Nucleotide-binding</keyword>